<feature type="non-terminal residue" evidence="2">
    <location>
        <position position="1"/>
    </location>
</feature>
<reference evidence="2 3" key="1">
    <citation type="journal article" date="2021" name="Plant Biotechnol. J.">
        <title>Multi-omics assisted identification of the key and species-specific regulatory components of drought-tolerant mechanisms in Gossypium stocksii.</title>
        <authorList>
            <person name="Yu D."/>
            <person name="Ke L."/>
            <person name="Zhang D."/>
            <person name="Wu Y."/>
            <person name="Sun Y."/>
            <person name="Mei J."/>
            <person name="Sun J."/>
            <person name="Sun Y."/>
        </authorList>
    </citation>
    <scope>NUCLEOTIDE SEQUENCE [LARGE SCALE GENOMIC DNA]</scope>
    <source>
        <strain evidence="3">cv. E1</strain>
        <tissue evidence="2">Leaf</tissue>
    </source>
</reference>
<evidence type="ECO:0000313" key="3">
    <source>
        <dbReference type="Proteomes" id="UP000828251"/>
    </source>
</evidence>
<keyword evidence="3" id="KW-1185">Reference proteome</keyword>
<proteinExistence type="predicted"/>
<protein>
    <submittedName>
        <fullName evidence="2">Uncharacterized protein</fullName>
    </submittedName>
</protein>
<dbReference type="AlphaFoldDB" id="A0A9D3VRJ9"/>
<evidence type="ECO:0000313" key="2">
    <source>
        <dbReference type="EMBL" id="KAH1091770.1"/>
    </source>
</evidence>
<gene>
    <name evidence="2" type="ORF">J1N35_019027</name>
</gene>
<feature type="region of interest" description="Disordered" evidence="1">
    <location>
        <begin position="144"/>
        <end position="163"/>
    </location>
</feature>
<name>A0A9D3VRJ9_9ROSI</name>
<evidence type="ECO:0000256" key="1">
    <source>
        <dbReference type="SAM" id="MobiDB-lite"/>
    </source>
</evidence>
<sequence length="163" mass="18839">GLDSPYQPYGRPIVIRDDPCNPKENFRILGPHACVAHMPVCHTPATTQLCLTSGHTIVDHTAISSHRAIHTSDHMPMWHRQNCFSTFVEALFSMFQRCSSPTHNLHLTIKSTKHQCNHMSLTQTRSYRGVKFTYQSNKEPETRNINDRMKVSQFESRKRQEIH</sequence>
<organism evidence="2 3">
    <name type="scientific">Gossypium stocksii</name>
    <dbReference type="NCBI Taxonomy" id="47602"/>
    <lineage>
        <taxon>Eukaryota</taxon>
        <taxon>Viridiplantae</taxon>
        <taxon>Streptophyta</taxon>
        <taxon>Embryophyta</taxon>
        <taxon>Tracheophyta</taxon>
        <taxon>Spermatophyta</taxon>
        <taxon>Magnoliopsida</taxon>
        <taxon>eudicotyledons</taxon>
        <taxon>Gunneridae</taxon>
        <taxon>Pentapetalae</taxon>
        <taxon>rosids</taxon>
        <taxon>malvids</taxon>
        <taxon>Malvales</taxon>
        <taxon>Malvaceae</taxon>
        <taxon>Malvoideae</taxon>
        <taxon>Gossypium</taxon>
    </lineage>
</organism>
<comment type="caution">
    <text evidence="2">The sequence shown here is derived from an EMBL/GenBank/DDBJ whole genome shotgun (WGS) entry which is preliminary data.</text>
</comment>
<dbReference type="Proteomes" id="UP000828251">
    <property type="component" value="Unassembled WGS sequence"/>
</dbReference>
<accession>A0A9D3VRJ9</accession>
<dbReference type="EMBL" id="JAIQCV010000006">
    <property type="protein sequence ID" value="KAH1091770.1"/>
    <property type="molecule type" value="Genomic_DNA"/>
</dbReference>